<evidence type="ECO:0000313" key="17">
    <source>
        <dbReference type="EMBL" id="AHM02844.1"/>
    </source>
</evidence>
<feature type="binding site" evidence="16">
    <location>
        <position position="65"/>
    </location>
    <ligand>
        <name>GTP</name>
        <dbReference type="ChEBI" id="CHEBI:37565"/>
    </ligand>
</feature>
<evidence type="ECO:0000256" key="7">
    <source>
        <dbReference type="ARBA" id="ARBA00007490"/>
    </source>
</evidence>
<dbReference type="HOGENOM" id="CLU_094161_0_1_5"/>
<evidence type="ECO:0000256" key="16">
    <source>
        <dbReference type="PIRSR" id="PIRSR006135-2"/>
    </source>
</evidence>
<comment type="similarity">
    <text evidence="7 14">Belongs to the CobU/CobP family.</text>
</comment>
<dbReference type="InterPro" id="IPR027417">
    <property type="entry name" value="P-loop_NTPase"/>
</dbReference>
<reference evidence="17 18" key="1">
    <citation type="submission" date="2013-03" db="EMBL/GenBank/DDBJ databases">
        <authorList>
            <person name="Fiebig A."/>
            <person name="Goeker M."/>
            <person name="Klenk H.-P.P."/>
        </authorList>
    </citation>
    <scope>NUCLEOTIDE SEQUENCE [LARGE SCALE GENOMIC DNA]</scope>
    <source>
        <strain evidence="18">DSM 19469</strain>
    </source>
</reference>
<dbReference type="GO" id="GO:0005524">
    <property type="term" value="F:ATP binding"/>
    <property type="evidence" value="ECO:0007669"/>
    <property type="project" value="UniProtKB-UniRule"/>
</dbReference>
<dbReference type="PIRSF" id="PIRSF006135">
    <property type="entry name" value="CobU"/>
    <property type="match status" value="1"/>
</dbReference>
<evidence type="ECO:0000256" key="1">
    <source>
        <dbReference type="ARBA" id="ARBA00000312"/>
    </source>
</evidence>
<name>W8RNW9_9RHOB</name>
<dbReference type="NCBIfam" id="NF004469">
    <property type="entry name" value="PRK05800.1"/>
    <property type="match status" value="1"/>
</dbReference>
<dbReference type="Gene3D" id="3.40.50.300">
    <property type="entry name" value="P-loop containing nucleotide triphosphate hydrolases"/>
    <property type="match status" value="1"/>
</dbReference>
<evidence type="ECO:0000256" key="11">
    <source>
        <dbReference type="ARBA" id="ARBA00022777"/>
    </source>
</evidence>
<dbReference type="EMBL" id="CP004372">
    <property type="protein sequence ID" value="AHM02844.1"/>
    <property type="molecule type" value="Genomic_DNA"/>
</dbReference>
<dbReference type="PANTHER" id="PTHR34848">
    <property type="match status" value="1"/>
</dbReference>
<dbReference type="Proteomes" id="UP000019593">
    <property type="component" value="Chromosome"/>
</dbReference>
<dbReference type="EC" id="2.7.1.156" evidence="14"/>
<comment type="catalytic activity">
    <reaction evidence="3">
        <text>adenosylcob(III)inamide + GTP = adenosylcob(III)inamide phosphate + GDP + H(+)</text>
        <dbReference type="Rhea" id="RHEA:15765"/>
        <dbReference type="ChEBI" id="CHEBI:2480"/>
        <dbReference type="ChEBI" id="CHEBI:15378"/>
        <dbReference type="ChEBI" id="CHEBI:37565"/>
        <dbReference type="ChEBI" id="CHEBI:58189"/>
        <dbReference type="ChEBI" id="CHEBI:58502"/>
        <dbReference type="EC" id="2.7.1.156"/>
    </reaction>
</comment>
<dbReference type="RefSeq" id="WP_025310751.1">
    <property type="nucleotide sequence ID" value="NZ_CP004372.1"/>
</dbReference>
<feature type="active site" description="GMP-histidine intermediate" evidence="15">
    <location>
        <position position="52"/>
    </location>
</feature>
<dbReference type="UniPathway" id="UPA00148">
    <property type="reaction ID" value="UER00236"/>
</dbReference>
<comment type="catalytic activity">
    <reaction evidence="2 14">
        <text>adenosylcob(III)inamide phosphate + GTP + H(+) = adenosylcob(III)inamide-GDP + diphosphate</text>
        <dbReference type="Rhea" id="RHEA:22712"/>
        <dbReference type="ChEBI" id="CHEBI:15378"/>
        <dbReference type="ChEBI" id="CHEBI:33019"/>
        <dbReference type="ChEBI" id="CHEBI:37565"/>
        <dbReference type="ChEBI" id="CHEBI:58502"/>
        <dbReference type="ChEBI" id="CHEBI:60487"/>
        <dbReference type="EC" id="2.7.7.62"/>
    </reaction>
</comment>
<comment type="function">
    <text evidence="4 14">Catalyzes ATP-dependent phosphorylation of adenosylcobinamide and addition of GMP to adenosylcobinamide phosphate.</text>
</comment>
<dbReference type="AlphaFoldDB" id="W8RNW9"/>
<dbReference type="GO" id="GO:0009236">
    <property type="term" value="P:cobalamin biosynthetic process"/>
    <property type="evidence" value="ECO:0007669"/>
    <property type="project" value="UniProtKB-UniRule"/>
</dbReference>
<dbReference type="eggNOG" id="COG2087">
    <property type="taxonomic scope" value="Bacteria"/>
</dbReference>
<evidence type="ECO:0000256" key="2">
    <source>
        <dbReference type="ARBA" id="ARBA00000711"/>
    </source>
</evidence>
<dbReference type="PATRIC" id="fig|1294273.3.peg.391"/>
<evidence type="ECO:0000256" key="10">
    <source>
        <dbReference type="ARBA" id="ARBA00022741"/>
    </source>
</evidence>
<evidence type="ECO:0000256" key="3">
    <source>
        <dbReference type="ARBA" id="ARBA00001522"/>
    </source>
</evidence>
<keyword evidence="12 14" id="KW-0067">ATP-binding</keyword>
<dbReference type="GO" id="GO:0043752">
    <property type="term" value="F:adenosylcobinamide kinase activity"/>
    <property type="evidence" value="ECO:0007669"/>
    <property type="project" value="UniProtKB-EC"/>
</dbReference>
<dbReference type="KEGG" id="red:roselon_00399"/>
<protein>
    <recommendedName>
        <fullName evidence="14">Bifunctional adenosylcobalamin biosynthesis protein</fullName>
        <ecNumber evidence="14">2.7.1.156</ecNumber>
        <ecNumber evidence="14">2.7.7.62</ecNumber>
    </recommendedName>
</protein>
<proteinExistence type="inferred from homology"/>
<evidence type="ECO:0000256" key="4">
    <source>
        <dbReference type="ARBA" id="ARBA00003889"/>
    </source>
</evidence>
<evidence type="ECO:0000256" key="15">
    <source>
        <dbReference type="PIRSR" id="PIRSR006135-1"/>
    </source>
</evidence>
<keyword evidence="9 14" id="KW-0808">Transferase</keyword>
<dbReference type="GO" id="GO:0008820">
    <property type="term" value="F:cobinamide phosphate guanylyltransferase activity"/>
    <property type="evidence" value="ECO:0007669"/>
    <property type="project" value="UniProtKB-UniRule"/>
</dbReference>
<evidence type="ECO:0000256" key="8">
    <source>
        <dbReference type="ARBA" id="ARBA00022573"/>
    </source>
</evidence>
<evidence type="ECO:0000256" key="6">
    <source>
        <dbReference type="ARBA" id="ARBA00005159"/>
    </source>
</evidence>
<dbReference type="EC" id="2.7.7.62" evidence="14"/>
<comment type="catalytic activity">
    <reaction evidence="1 14">
        <text>adenosylcob(III)inamide + ATP = adenosylcob(III)inamide phosphate + ADP + H(+)</text>
        <dbReference type="Rhea" id="RHEA:15769"/>
        <dbReference type="ChEBI" id="CHEBI:2480"/>
        <dbReference type="ChEBI" id="CHEBI:15378"/>
        <dbReference type="ChEBI" id="CHEBI:30616"/>
        <dbReference type="ChEBI" id="CHEBI:58502"/>
        <dbReference type="ChEBI" id="CHEBI:456216"/>
        <dbReference type="EC" id="2.7.1.156"/>
    </reaction>
</comment>
<comment type="pathway">
    <text evidence="5 14">Cofactor biosynthesis; adenosylcobalamin biosynthesis; adenosylcobalamin from cob(II)yrinate a,c-diamide: step 6/7.</text>
</comment>
<evidence type="ECO:0000256" key="5">
    <source>
        <dbReference type="ARBA" id="ARBA00004692"/>
    </source>
</evidence>
<gene>
    <name evidence="17" type="ORF">roselon_00399</name>
</gene>
<evidence type="ECO:0000256" key="13">
    <source>
        <dbReference type="ARBA" id="ARBA00023134"/>
    </source>
</evidence>
<feature type="binding site" evidence="16">
    <location>
        <begin position="11"/>
        <end position="18"/>
    </location>
    <ligand>
        <name>GTP</name>
        <dbReference type="ChEBI" id="CHEBI:37565"/>
    </ligand>
</feature>
<feature type="binding site" evidence="16">
    <location>
        <position position="86"/>
    </location>
    <ligand>
        <name>GTP</name>
        <dbReference type="ChEBI" id="CHEBI:37565"/>
    </ligand>
</feature>
<keyword evidence="11 14" id="KW-0418">Kinase</keyword>
<keyword evidence="18" id="KW-1185">Reference proteome</keyword>
<organism evidence="17 18">
    <name type="scientific">Roseicyclus elongatus DSM 19469</name>
    <dbReference type="NCBI Taxonomy" id="1294273"/>
    <lineage>
        <taxon>Bacteria</taxon>
        <taxon>Pseudomonadati</taxon>
        <taxon>Pseudomonadota</taxon>
        <taxon>Alphaproteobacteria</taxon>
        <taxon>Rhodobacterales</taxon>
        <taxon>Roseobacteraceae</taxon>
        <taxon>Roseicyclus</taxon>
    </lineage>
</organism>
<comment type="pathway">
    <text evidence="6 14">Cofactor biosynthesis; adenosylcobalamin biosynthesis; adenosylcobalamin from cob(II)yrinate a,c-diamide: step 5/7.</text>
</comment>
<keyword evidence="17" id="KW-0548">Nucleotidyltransferase</keyword>
<dbReference type="SUPFAM" id="SSF52540">
    <property type="entry name" value="P-loop containing nucleoside triphosphate hydrolases"/>
    <property type="match status" value="1"/>
</dbReference>
<dbReference type="STRING" id="1294273.roselon_00399"/>
<dbReference type="OrthoDB" id="9788370at2"/>
<evidence type="ECO:0000256" key="12">
    <source>
        <dbReference type="ARBA" id="ARBA00022840"/>
    </source>
</evidence>
<keyword evidence="8 14" id="KW-0169">Cobalamin biosynthesis</keyword>
<dbReference type="GO" id="GO:0005525">
    <property type="term" value="F:GTP binding"/>
    <property type="evidence" value="ECO:0007669"/>
    <property type="project" value="UniProtKB-UniRule"/>
</dbReference>
<evidence type="ECO:0000256" key="14">
    <source>
        <dbReference type="PIRNR" id="PIRNR006135"/>
    </source>
</evidence>
<dbReference type="PANTHER" id="PTHR34848:SF1">
    <property type="entry name" value="BIFUNCTIONAL ADENOSYLCOBALAMIN BIOSYNTHESIS PROTEIN COBU"/>
    <property type="match status" value="1"/>
</dbReference>
<keyword evidence="10 14" id="KW-0547">Nucleotide-binding</keyword>
<feature type="binding site" evidence="16">
    <location>
        <begin position="53"/>
        <end position="56"/>
    </location>
    <ligand>
        <name>GTP</name>
        <dbReference type="ChEBI" id="CHEBI:37565"/>
    </ligand>
</feature>
<keyword evidence="13 14" id="KW-0342">GTP-binding</keyword>
<evidence type="ECO:0000256" key="9">
    <source>
        <dbReference type="ARBA" id="ARBA00022679"/>
    </source>
</evidence>
<feature type="binding site" evidence="16">
    <location>
        <begin position="36"/>
        <end position="38"/>
    </location>
    <ligand>
        <name>GTP</name>
        <dbReference type="ChEBI" id="CHEBI:37565"/>
    </ligand>
</feature>
<dbReference type="CDD" id="cd00544">
    <property type="entry name" value="CobU"/>
    <property type="match status" value="1"/>
</dbReference>
<accession>W8RNW9</accession>
<dbReference type="InterPro" id="IPR003203">
    <property type="entry name" value="CobU/CobP"/>
</dbReference>
<sequence length="185" mass="19896">MQLPPITLVLGGTASGKSAFAERLVRVSRLAKVYLATAEAHDSETAERIAIHRKRRSGQGWRTVEAPRDLARALAQIDAEEVALVDCMTLWLSNLMLSDTDLDEERDLLSDVLDQLPAPVVLVSNDVGGGLVPDSAPARALQRELGRLNQQLAAQADLVVQVTAGLPLILKGTAPTSDTDRASLW</sequence>
<dbReference type="Pfam" id="PF02283">
    <property type="entry name" value="CobU"/>
    <property type="match status" value="1"/>
</dbReference>
<evidence type="ECO:0000313" key="18">
    <source>
        <dbReference type="Proteomes" id="UP000019593"/>
    </source>
</evidence>